<feature type="domain" description="Phosphotyrosine protein phosphatase I" evidence="1">
    <location>
        <begin position="1"/>
        <end position="107"/>
    </location>
</feature>
<dbReference type="InterPro" id="IPR016919">
    <property type="entry name" value="UCP029416_PTP"/>
</dbReference>
<keyword evidence="3" id="KW-1185">Reference proteome</keyword>
<sequence>MNVLFVCSRNQWRSPTGEALFRKHPGLNVRSAGTSAQARRRVAANDLIWADLILVMETKHRERLRAEFPRAMVGKTISVLDIPDDYRYMDPELCDLLERAVTQVLSQVMQRA</sequence>
<accession>A0A2P1PZE6</accession>
<evidence type="ECO:0000259" key="1">
    <source>
        <dbReference type="SMART" id="SM00226"/>
    </source>
</evidence>
<reference evidence="2 3" key="1">
    <citation type="submission" date="2018-03" db="EMBL/GenBank/DDBJ databases">
        <title>Ahniella affigens gen. nov., sp. nov., a gammaproteobacterium isolated from sandy soil near a stream.</title>
        <authorList>
            <person name="Ko Y."/>
            <person name="Kim J.-H."/>
        </authorList>
    </citation>
    <scope>NUCLEOTIDE SEQUENCE [LARGE SCALE GENOMIC DNA]</scope>
    <source>
        <strain evidence="2 3">D13</strain>
    </source>
</reference>
<dbReference type="PIRSF" id="PIRSF029416">
    <property type="entry name" value="UCP029416_PTP"/>
    <property type="match status" value="1"/>
</dbReference>
<reference evidence="2 3" key="2">
    <citation type="submission" date="2018-03" db="EMBL/GenBank/DDBJ databases">
        <authorList>
            <person name="Keele B.F."/>
        </authorList>
    </citation>
    <scope>NUCLEOTIDE SEQUENCE [LARGE SCALE GENOMIC DNA]</scope>
    <source>
        <strain evidence="2 3">D13</strain>
    </source>
</reference>
<protein>
    <submittedName>
        <fullName evidence="2">Phosphotyrosine protein phosphatase</fullName>
    </submittedName>
</protein>
<dbReference type="EMBL" id="CP027860">
    <property type="protein sequence ID" value="AVQ00229.1"/>
    <property type="molecule type" value="Genomic_DNA"/>
</dbReference>
<dbReference type="SMART" id="SM00226">
    <property type="entry name" value="LMWPc"/>
    <property type="match status" value="1"/>
</dbReference>
<dbReference type="KEGG" id="xba:C7S18_22215"/>
<organism evidence="2 3">
    <name type="scientific">Ahniella affigens</name>
    <dbReference type="NCBI Taxonomy" id="2021234"/>
    <lineage>
        <taxon>Bacteria</taxon>
        <taxon>Pseudomonadati</taxon>
        <taxon>Pseudomonadota</taxon>
        <taxon>Gammaproteobacteria</taxon>
        <taxon>Lysobacterales</taxon>
        <taxon>Rhodanobacteraceae</taxon>
        <taxon>Ahniella</taxon>
    </lineage>
</organism>
<dbReference type="Proteomes" id="UP000241074">
    <property type="component" value="Chromosome"/>
</dbReference>
<dbReference type="SUPFAM" id="SSF52788">
    <property type="entry name" value="Phosphotyrosine protein phosphatases I"/>
    <property type="match status" value="1"/>
</dbReference>
<dbReference type="AlphaFoldDB" id="A0A2P1PZE6"/>
<dbReference type="Pfam" id="PF01451">
    <property type="entry name" value="LMWPc"/>
    <property type="match status" value="1"/>
</dbReference>
<dbReference type="InterPro" id="IPR023485">
    <property type="entry name" value="Ptyr_pPase"/>
</dbReference>
<evidence type="ECO:0000313" key="3">
    <source>
        <dbReference type="Proteomes" id="UP000241074"/>
    </source>
</evidence>
<dbReference type="InterPro" id="IPR036196">
    <property type="entry name" value="Ptyr_pPase_sf"/>
</dbReference>
<dbReference type="OrthoDB" id="7210484at2"/>
<name>A0A2P1PZE6_9GAMM</name>
<dbReference type="Gene3D" id="3.40.50.2300">
    <property type="match status" value="2"/>
</dbReference>
<gene>
    <name evidence="2" type="ORF">C7S18_22215</name>
</gene>
<proteinExistence type="predicted"/>
<evidence type="ECO:0000313" key="2">
    <source>
        <dbReference type="EMBL" id="AVQ00229.1"/>
    </source>
</evidence>